<keyword evidence="3" id="KW-1185">Reference proteome</keyword>
<feature type="transmembrane region" description="Helical" evidence="1">
    <location>
        <begin position="12"/>
        <end position="34"/>
    </location>
</feature>
<protein>
    <recommendedName>
        <fullName evidence="4">DUF2500 domain-containing protein</fullName>
    </recommendedName>
</protein>
<gene>
    <name evidence="2" type="ORF">JOC77_001581</name>
</gene>
<dbReference type="RefSeq" id="WP_204541054.1">
    <property type="nucleotide sequence ID" value="NZ_JAFBFI010000005.1"/>
</dbReference>
<keyword evidence="1" id="KW-0472">Membrane</keyword>
<dbReference type="InterPro" id="IPR019635">
    <property type="entry name" value="DUF2500"/>
</dbReference>
<name>A0ABS2QG74_9BACI</name>
<comment type="caution">
    <text evidence="2">The sequence shown here is derived from an EMBL/GenBank/DDBJ whole genome shotgun (WGS) entry which is preliminary data.</text>
</comment>
<evidence type="ECO:0000313" key="3">
    <source>
        <dbReference type="Proteomes" id="UP000823486"/>
    </source>
</evidence>
<accession>A0ABS2QG74</accession>
<dbReference type="Proteomes" id="UP000823486">
    <property type="component" value="Unassembled WGS sequence"/>
</dbReference>
<evidence type="ECO:0000313" key="2">
    <source>
        <dbReference type="EMBL" id="MBM7692154.1"/>
    </source>
</evidence>
<keyword evidence="1" id="KW-0812">Transmembrane</keyword>
<evidence type="ECO:0008006" key="4">
    <source>
        <dbReference type="Google" id="ProtNLM"/>
    </source>
</evidence>
<sequence>MIKSQTGDFMFQVVPIIIGIGFIIVIVTILVAVLKGIARWNKNNSTPKLMVKAEAVAKRTEVHGGGNTSAYNYYFITFEVESGDRIELQVKDSDFGMLVEGDQGELQFQGTRYLGFKRLSSK</sequence>
<dbReference type="Pfam" id="PF10694">
    <property type="entry name" value="DUF2500"/>
    <property type="match status" value="1"/>
</dbReference>
<organism evidence="2 3">
    <name type="scientific">Peribacillus deserti</name>
    <dbReference type="NCBI Taxonomy" id="673318"/>
    <lineage>
        <taxon>Bacteria</taxon>
        <taxon>Bacillati</taxon>
        <taxon>Bacillota</taxon>
        <taxon>Bacilli</taxon>
        <taxon>Bacillales</taxon>
        <taxon>Bacillaceae</taxon>
        <taxon>Peribacillus</taxon>
    </lineage>
</organism>
<evidence type="ECO:0000256" key="1">
    <source>
        <dbReference type="SAM" id="Phobius"/>
    </source>
</evidence>
<dbReference type="EMBL" id="JAFBFI010000005">
    <property type="protein sequence ID" value="MBM7692154.1"/>
    <property type="molecule type" value="Genomic_DNA"/>
</dbReference>
<proteinExistence type="predicted"/>
<keyword evidence="1" id="KW-1133">Transmembrane helix</keyword>
<reference evidence="2 3" key="1">
    <citation type="submission" date="2021-01" db="EMBL/GenBank/DDBJ databases">
        <title>Genomic Encyclopedia of Type Strains, Phase IV (KMG-IV): sequencing the most valuable type-strain genomes for metagenomic binning, comparative biology and taxonomic classification.</title>
        <authorList>
            <person name="Goeker M."/>
        </authorList>
    </citation>
    <scope>NUCLEOTIDE SEQUENCE [LARGE SCALE GENOMIC DNA]</scope>
    <source>
        <strain evidence="2 3">DSM 105482</strain>
    </source>
</reference>
<dbReference type="Gene3D" id="2.40.50.660">
    <property type="match status" value="1"/>
</dbReference>